<dbReference type="InterPro" id="IPR016024">
    <property type="entry name" value="ARM-type_fold"/>
</dbReference>
<evidence type="ECO:0000313" key="8">
    <source>
        <dbReference type="Proteomes" id="UP000286045"/>
    </source>
</evidence>
<evidence type="ECO:0000259" key="6">
    <source>
        <dbReference type="Pfam" id="PF24492"/>
    </source>
</evidence>
<dbReference type="GO" id="GO:0005737">
    <property type="term" value="C:cytoplasm"/>
    <property type="evidence" value="ECO:0007669"/>
    <property type="project" value="UniProtKB-SubCell"/>
</dbReference>
<dbReference type="GO" id="GO:0036503">
    <property type="term" value="P:ERAD pathway"/>
    <property type="evidence" value="ECO:0007669"/>
    <property type="project" value="TreeGrafter"/>
</dbReference>
<accession>A0A439CTC8</accession>
<dbReference type="PANTHER" id="PTHR23346:SF19">
    <property type="entry name" value="PROTEASOME ADAPTER AND SCAFFOLD PROTEIN ECM29"/>
    <property type="match status" value="1"/>
</dbReference>
<evidence type="ECO:0000313" key="7">
    <source>
        <dbReference type="EMBL" id="RWA05414.1"/>
    </source>
</evidence>
<dbReference type="GO" id="GO:0043248">
    <property type="term" value="P:proteasome assembly"/>
    <property type="evidence" value="ECO:0007669"/>
    <property type="project" value="InterPro"/>
</dbReference>
<reference evidence="7 8" key="1">
    <citation type="submission" date="2018-12" db="EMBL/GenBank/DDBJ databases">
        <title>Draft genome sequence of Xylaria grammica IHI A82.</title>
        <authorList>
            <person name="Buettner E."/>
            <person name="Kellner H."/>
        </authorList>
    </citation>
    <scope>NUCLEOTIDE SEQUENCE [LARGE SCALE GENOMIC DNA]</scope>
    <source>
        <strain evidence="7 8">IHI A82</strain>
    </source>
</reference>
<keyword evidence="8" id="KW-1185">Reference proteome</keyword>
<dbReference type="PANTHER" id="PTHR23346">
    <property type="entry name" value="TRANSLATIONAL ACTIVATOR GCN1-RELATED"/>
    <property type="match status" value="1"/>
</dbReference>
<proteinExistence type="predicted"/>
<comment type="caution">
    <text evidence="7">The sequence shown here is derived from an EMBL/GenBank/DDBJ whole genome shotgun (WGS) entry which is preliminary data.</text>
</comment>
<dbReference type="Gene3D" id="1.25.10.10">
    <property type="entry name" value="Leucine-rich Repeat Variant"/>
    <property type="match status" value="2"/>
</dbReference>
<keyword evidence="3" id="KW-0677">Repeat</keyword>
<sequence length="1842" mass="203745">MAASNEGTELKLVSSIRYKFAAVSGNEKKLSEALQSSLTSLLEKAGSQHKAVREDASANYPNPLLILLLTHYSDLQGFHECQEFCSTLRVGVVLPVAALLEQYKRTTSPIVKQLDLALIREGMSRLDQSKRRGLLPVVLRDISRETNSASAAGFFNVFLRLLLEIKVPGRGSTEDIALRESVGLSNSSDAKYVASWLGKLFLLRQDIALAAEDEIPAKLAASPSGLTKEDVAFLRNKDPKSWQPGIPNSLSLPECKTKAVGFLASGGFRDDERHLPLICAAGSADSRVSSVADDALKRSSVGLESESVVQSLFVAHNTFPAAHRIQILRLLSKSVVACIPKQQVVDAVKEDFALTTGEKPPIVGLEALRLHKAILGFLSWIARNSSGSKTTDTKMGPALVVILKDYILGQGWPAPNPRNNQSQSQDEQRLRANAYETIGTLARVSSLDYKAKDSLLKWLFDSLVSDPSPDIVVYIESALSSMMGLFKSTDVAQHRDLEVLLLEYMNLPERQTIRTARHVAVRFANNCLPYNNIKARWVGILALAAGSSERRDILEEGQRSLDPWWATKLHPEENLQLPDWEELGRFLFDSTARQIEEHEMAVDQTSKYALYSNDRLQAFPIAIRFLKHIFFLTALAENDIEIDWESRLDTRIHNDLSARHAIREYIKTVEPSSILLLLNAAFDGLRDHPDIGAEDCVACLADILSFAPAETVISALSGRTHELLSLRGSNNQRVRQLVSSTFSILAPWDDQASLNIVRLRELLSSTEEPPASLSAQYQCSLTCLAGYLSRATYYGRISSPDIADHIQFVNRCSFAGLMGSDTGVQNAALDSLAQLWTADIGWPSKDNDLNAIIDRLSSLAAQGNEKSIYALGRLAMPRSSELSHSEEESPAGKALKKLFGLSEIKRTEVHFAIGEAIAAAIARWDSDSVRLSIDVQPSGHGDDIIRSLRKKPEQVSATLDKFINDCKQTKPSLIKASGIWLFCVIQYCSSLPDIQSRLRDCQVAFMRLLTARDELVQETASRGLALVYEKGDASLKGDLVKDLVGSFTGTNTQLKVDDDTELFDAGALPTGEGKSITSYKDIINLANEVGDQSLIYKFMALATNAATWTARSAFGRFGLSTILSDAELDPKIYPKLYRYRFDPNPNVRRSMEDIWKAVVKDETITIDVHFDAIMADLLKSILDGREWRVREASCAAISDLIGGQPYPKYEKYYVDIWQVALRVLDDQKGSVREAALKLCIGLSKTLVSQLRENNSSSSAQAMIAQVLPFLLSDKGIESSVKEVKLMAITTVLDVVKDGGDTLKPFIPTITTHFLGLLSTIESDQVNYYYQRVSEEDREGLDKIRSTIATRSPLFECISNCLRFTDEAVMSQLAPQLITTIKSALGMQTKIGCSEVLSTLALRHNIFITPYNALFVKSLHTQILDRNNEVSKAYAKSAAYLLRSASPETRDRYTTRLVDLYFAAEDEVRRQKVADALLAIAKVSPDAFTDLETRLLPFAYFAKFDTDEYVSEVCEAAWNQHAGGDHTVKRYVNEISSLISKGLETSKWALQHAAAFTIASMLAALSKAAGKGGQFNESALQQIWPVLDKALSLKTFKGKERLVAAYPLFIRHGKKLWEGDLATSAQTKKIAIREAKRNNDEYRPSAFEALAEYAAVREDLDMYAEVVALVSEYLTPDDEAHKLTESERKTTEAALKAVLTAYNRPRMRSAPTTILGEVVTVVEGAKQSISIARDTLFTNTLDLLDEAGQSGVTTNTDESSLATRWFRLLLQDEAGVVLESQRTARAKTLLAFAAAWKKGVFGAVNEQGSLHEEIQQKLTQMKAVERLLDVQRLLDQVLQELRG</sequence>
<dbReference type="SUPFAM" id="SSF48371">
    <property type="entry name" value="ARM repeat"/>
    <property type="match status" value="2"/>
</dbReference>
<dbReference type="Pfam" id="PF13001">
    <property type="entry name" value="ECM29_N"/>
    <property type="match status" value="1"/>
</dbReference>
<name>A0A439CTC8_9PEZI</name>
<dbReference type="GO" id="GO:0060090">
    <property type="term" value="F:molecular adaptor activity"/>
    <property type="evidence" value="ECO:0007669"/>
    <property type="project" value="InterPro"/>
</dbReference>
<dbReference type="Pfam" id="PF24492">
    <property type="entry name" value="HEAT_ECM29"/>
    <property type="match status" value="1"/>
</dbReference>
<dbReference type="EMBL" id="RYZI01000443">
    <property type="protein sequence ID" value="RWA05414.1"/>
    <property type="molecule type" value="Genomic_DNA"/>
</dbReference>
<dbReference type="InterPro" id="IPR011989">
    <property type="entry name" value="ARM-like"/>
</dbReference>
<dbReference type="STRING" id="363999.A0A439CTC8"/>
<gene>
    <name evidence="7" type="ORF">EKO27_g9695</name>
</gene>
<dbReference type="GO" id="GO:0000502">
    <property type="term" value="C:proteasome complex"/>
    <property type="evidence" value="ECO:0007669"/>
    <property type="project" value="UniProtKB-KW"/>
</dbReference>
<comment type="subcellular location">
    <subcellularLocation>
        <location evidence="1">Cytoplasm</location>
    </subcellularLocation>
</comment>
<protein>
    <submittedName>
        <fullName evidence="7">Uncharacterized protein</fullName>
    </submittedName>
</protein>
<dbReference type="GO" id="GO:0005634">
    <property type="term" value="C:nucleus"/>
    <property type="evidence" value="ECO:0007669"/>
    <property type="project" value="TreeGrafter"/>
</dbReference>
<dbReference type="Proteomes" id="UP000286045">
    <property type="component" value="Unassembled WGS sequence"/>
</dbReference>
<evidence type="ECO:0000256" key="3">
    <source>
        <dbReference type="ARBA" id="ARBA00022737"/>
    </source>
</evidence>
<dbReference type="Pfam" id="PF23731">
    <property type="entry name" value="ARM_ECM29_C"/>
    <property type="match status" value="1"/>
</dbReference>
<feature type="domain" description="Proteasome adapter and scaffold protein ECM29 HEAT-repeat" evidence="6">
    <location>
        <begin position="1302"/>
        <end position="1461"/>
    </location>
</feature>
<dbReference type="InterPro" id="IPR055443">
    <property type="entry name" value="HEAT_ECM29"/>
</dbReference>
<organism evidence="7 8">
    <name type="scientific">Xylaria grammica</name>
    <dbReference type="NCBI Taxonomy" id="363999"/>
    <lineage>
        <taxon>Eukaryota</taxon>
        <taxon>Fungi</taxon>
        <taxon>Dikarya</taxon>
        <taxon>Ascomycota</taxon>
        <taxon>Pezizomycotina</taxon>
        <taxon>Sordariomycetes</taxon>
        <taxon>Xylariomycetidae</taxon>
        <taxon>Xylariales</taxon>
        <taxon>Xylariaceae</taxon>
        <taxon>Xylaria</taxon>
    </lineage>
</organism>
<feature type="domain" description="Proteasome component Ecm29 N-terminal" evidence="5">
    <location>
        <begin position="91"/>
        <end position="542"/>
    </location>
</feature>
<evidence type="ECO:0000256" key="2">
    <source>
        <dbReference type="ARBA" id="ARBA00022490"/>
    </source>
</evidence>
<evidence type="ECO:0000256" key="1">
    <source>
        <dbReference type="ARBA" id="ARBA00004496"/>
    </source>
</evidence>
<keyword evidence="2" id="KW-0963">Cytoplasm</keyword>
<evidence type="ECO:0000259" key="5">
    <source>
        <dbReference type="Pfam" id="PF13001"/>
    </source>
</evidence>
<dbReference type="InterPro" id="IPR024372">
    <property type="entry name" value="Ecm29_N"/>
</dbReference>
<keyword evidence="4" id="KW-0647">Proteasome</keyword>
<evidence type="ECO:0000256" key="4">
    <source>
        <dbReference type="ARBA" id="ARBA00022942"/>
    </source>
</evidence>